<feature type="coiled-coil region" evidence="1">
    <location>
        <begin position="49"/>
        <end position="131"/>
    </location>
</feature>
<dbReference type="OrthoDB" id="3291843at2"/>
<sequence length="253" mass="28494">MYTVLSNLSELIELVETAHQVPLSQNCMVPRATVLTQLEAIRDDLPDNLENAAEVLAEEEDILNEAQHRADALLISADEEANRILEDARQQAADAVEEAKRQAQRTVAEAAERAARAVDDARRDAHELMEDATLKRDRMLENANSEYNRILEDARQQQEFLISDAEVVRRAEAEAHRIVDTAHADSLALRRDCDDFVDGKLGELQTSLSETLRRIERDRSALRRGAGVAGTFEGYDRPHTTDPQDTFDVDYED</sequence>
<evidence type="ECO:0000256" key="1">
    <source>
        <dbReference type="SAM" id="Coils"/>
    </source>
</evidence>
<dbReference type="STRING" id="1431546.CAQU_08070"/>
<organism evidence="3 4">
    <name type="scientific">Corynebacterium aquilae DSM 44791</name>
    <dbReference type="NCBI Taxonomy" id="1431546"/>
    <lineage>
        <taxon>Bacteria</taxon>
        <taxon>Bacillati</taxon>
        <taxon>Actinomycetota</taxon>
        <taxon>Actinomycetes</taxon>
        <taxon>Mycobacteriales</taxon>
        <taxon>Corynebacteriaceae</taxon>
        <taxon>Corynebacterium</taxon>
    </lineage>
</organism>
<evidence type="ECO:0008006" key="5">
    <source>
        <dbReference type="Google" id="ProtNLM"/>
    </source>
</evidence>
<name>A0A1L7CGR2_9CORY</name>
<gene>
    <name evidence="3" type="ORF">CAQU_08070</name>
</gene>
<feature type="region of interest" description="Disordered" evidence="2">
    <location>
        <begin position="230"/>
        <end position="253"/>
    </location>
</feature>
<dbReference type="RefSeq" id="WP_075726707.1">
    <property type="nucleotide sequence ID" value="NZ_CP009245.1"/>
</dbReference>
<evidence type="ECO:0000313" key="3">
    <source>
        <dbReference type="EMBL" id="APT85037.1"/>
    </source>
</evidence>
<dbReference type="EMBL" id="CP009245">
    <property type="protein sequence ID" value="APT85037.1"/>
    <property type="molecule type" value="Genomic_DNA"/>
</dbReference>
<keyword evidence="1" id="KW-0175">Coiled coil</keyword>
<protein>
    <recommendedName>
        <fullName evidence="5">Cell division initiation protein</fullName>
    </recommendedName>
</protein>
<proteinExistence type="predicted"/>
<evidence type="ECO:0000313" key="4">
    <source>
        <dbReference type="Proteomes" id="UP000185478"/>
    </source>
</evidence>
<dbReference type="AlphaFoldDB" id="A0A1L7CGR2"/>
<dbReference type="KEGG" id="caqu:CAQU_08070"/>
<evidence type="ECO:0000256" key="2">
    <source>
        <dbReference type="SAM" id="MobiDB-lite"/>
    </source>
</evidence>
<accession>A0A1L7CGR2</accession>
<reference evidence="3 4" key="1">
    <citation type="submission" date="2014-08" db="EMBL/GenBank/DDBJ databases">
        <title>Complete genome sequence of Corynebacterium aquilae S-613T(T) (=DSM 44791(T)), isolated from the choana of a healthy golden eagle.</title>
        <authorList>
            <person name="Ruckert C."/>
            <person name="Albersmeier A."/>
            <person name="Winkler A."/>
            <person name="Kalinowski J."/>
        </authorList>
    </citation>
    <scope>NUCLEOTIDE SEQUENCE [LARGE SCALE GENOMIC DNA]</scope>
    <source>
        <strain evidence="3 4">S-613</strain>
    </source>
</reference>
<keyword evidence="4" id="KW-1185">Reference proteome</keyword>
<dbReference type="Proteomes" id="UP000185478">
    <property type="component" value="Chromosome"/>
</dbReference>